<dbReference type="GO" id="GO:0003677">
    <property type="term" value="F:DNA binding"/>
    <property type="evidence" value="ECO:0007669"/>
    <property type="project" value="UniProtKB-KW"/>
</dbReference>
<sequence length="275" mass="32468">MERKNTKTLTTGEFASYVGVKKDTLFYYDKINLFKPAGKLLNGYRYYTYDQIKSFSTLQSLRKLGVSIEELKEYLSSQNKHKFVQMAKQQTVIVEKEIEKLLQIQRFFKQIISTEEELKDAEIGKVYIQKTEKKYILLSNETPNEGMNTVEEWSEQYKHFGKQIGLHIPVPIGSLLTKDTLIQERFERVDYLFSYSELETEHSRPEGLYAIYYHEGPYKNIESSYLYVTNFIKSEGYSIVGHAYEEYLYDSLKTNNEEEYLTKISIQVKEHSKEQ</sequence>
<dbReference type="InterPro" id="IPR009061">
    <property type="entry name" value="DNA-bd_dom_put_sf"/>
</dbReference>
<dbReference type="SMART" id="SM00422">
    <property type="entry name" value="HTH_MERR"/>
    <property type="match status" value="1"/>
</dbReference>
<evidence type="ECO:0000259" key="2">
    <source>
        <dbReference type="PROSITE" id="PS50937"/>
    </source>
</evidence>
<proteinExistence type="predicted"/>
<dbReference type="PROSITE" id="PS00552">
    <property type="entry name" value="HTH_MERR_1"/>
    <property type="match status" value="1"/>
</dbReference>
<dbReference type="InterPro" id="IPR010499">
    <property type="entry name" value="AraC_E-bd"/>
</dbReference>
<dbReference type="PANTHER" id="PTHR30204:SF85">
    <property type="entry name" value="MULTIDRUG-EFFLUX TRANSPORTER 2 REGULATOR"/>
    <property type="match status" value="1"/>
</dbReference>
<organism evidence="3 4">
    <name type="scientific">Priestia megaterium</name>
    <name type="common">Bacillus megaterium</name>
    <dbReference type="NCBI Taxonomy" id="1404"/>
    <lineage>
        <taxon>Bacteria</taxon>
        <taxon>Bacillati</taxon>
        <taxon>Bacillota</taxon>
        <taxon>Bacilli</taxon>
        <taxon>Bacillales</taxon>
        <taxon>Bacillaceae</taxon>
        <taxon>Priestia</taxon>
    </lineage>
</organism>
<dbReference type="SUPFAM" id="SSF55136">
    <property type="entry name" value="Probable bacterial effector-binding domain"/>
    <property type="match status" value="1"/>
</dbReference>
<dbReference type="Pfam" id="PF13411">
    <property type="entry name" value="MerR_1"/>
    <property type="match status" value="1"/>
</dbReference>
<evidence type="ECO:0000313" key="3">
    <source>
        <dbReference type="EMBL" id="RDZ05053.1"/>
    </source>
</evidence>
<dbReference type="PANTHER" id="PTHR30204">
    <property type="entry name" value="REDOX-CYCLING DRUG-SENSING TRANSCRIPTIONAL ACTIVATOR SOXR"/>
    <property type="match status" value="1"/>
</dbReference>
<dbReference type="InterPro" id="IPR029442">
    <property type="entry name" value="GyrI-like"/>
</dbReference>
<comment type="caution">
    <text evidence="3">The sequence shown here is derived from an EMBL/GenBank/DDBJ whole genome shotgun (WGS) entry which is preliminary data.</text>
</comment>
<keyword evidence="1" id="KW-0238">DNA-binding</keyword>
<evidence type="ECO:0000256" key="1">
    <source>
        <dbReference type="ARBA" id="ARBA00023125"/>
    </source>
</evidence>
<dbReference type="SUPFAM" id="SSF46955">
    <property type="entry name" value="Putative DNA-binding domain"/>
    <property type="match status" value="1"/>
</dbReference>
<name>A0A3D8WT29_PRIMG</name>
<gene>
    <name evidence="3" type="ORF">C3744_29920</name>
</gene>
<dbReference type="PROSITE" id="PS50937">
    <property type="entry name" value="HTH_MERR_2"/>
    <property type="match status" value="1"/>
</dbReference>
<dbReference type="AlphaFoldDB" id="A0A3D8WT29"/>
<dbReference type="Pfam" id="PF06445">
    <property type="entry name" value="GyrI-like"/>
    <property type="match status" value="1"/>
</dbReference>
<dbReference type="GO" id="GO:0003700">
    <property type="term" value="F:DNA-binding transcription factor activity"/>
    <property type="evidence" value="ECO:0007669"/>
    <property type="project" value="InterPro"/>
</dbReference>
<dbReference type="InterPro" id="IPR011256">
    <property type="entry name" value="Reg_factor_effector_dom_sf"/>
</dbReference>
<dbReference type="Proteomes" id="UP000256519">
    <property type="component" value="Unassembled WGS sequence"/>
</dbReference>
<feature type="domain" description="HTH merR-type" evidence="2">
    <location>
        <begin position="8"/>
        <end position="77"/>
    </location>
</feature>
<dbReference type="Gene3D" id="3.20.80.10">
    <property type="entry name" value="Regulatory factor, effector binding domain"/>
    <property type="match status" value="1"/>
</dbReference>
<dbReference type="SMART" id="SM00871">
    <property type="entry name" value="AraC_E_bind"/>
    <property type="match status" value="1"/>
</dbReference>
<reference evidence="3 4" key="1">
    <citation type="journal article" date="2018" name="Appl. Environ. Microbiol.">
        <title>Antimicrobial susceptibility testing and tentative epidemiological cut-off values of five Bacillus species relevant for use as animal feed additives or for plant protection.</title>
        <authorList>
            <person name="Agerso Y."/>
            <person name="Stuer-Lauridsen B."/>
            <person name="Bjerre K."/>
            <person name="Jensen M.G."/>
            <person name="Johansen E."/>
            <person name="Bennedsen M."/>
            <person name="Brockmann E."/>
            <person name="Nielsen B."/>
        </authorList>
    </citation>
    <scope>NUCLEOTIDE SEQUENCE [LARGE SCALE GENOMIC DNA]</scope>
    <source>
        <strain evidence="3 4">CHCC20162</strain>
    </source>
</reference>
<dbReference type="InterPro" id="IPR047057">
    <property type="entry name" value="MerR_fam"/>
</dbReference>
<dbReference type="Gene3D" id="1.10.1660.10">
    <property type="match status" value="1"/>
</dbReference>
<accession>A0A3D8WT29</accession>
<dbReference type="EMBL" id="PQWM01000086">
    <property type="protein sequence ID" value="RDZ05053.1"/>
    <property type="molecule type" value="Genomic_DNA"/>
</dbReference>
<dbReference type="RefSeq" id="WP_116079272.1">
    <property type="nucleotide sequence ID" value="NZ_CP187638.1"/>
</dbReference>
<evidence type="ECO:0000313" key="4">
    <source>
        <dbReference type="Proteomes" id="UP000256519"/>
    </source>
</evidence>
<protein>
    <submittedName>
        <fullName evidence="3">MerR family transcriptional regulator</fullName>
    </submittedName>
</protein>
<dbReference type="InterPro" id="IPR000551">
    <property type="entry name" value="MerR-type_HTH_dom"/>
</dbReference>